<dbReference type="InterPro" id="IPR050678">
    <property type="entry name" value="DNA_Partitioning_ATPase"/>
</dbReference>
<dbReference type="Gene3D" id="3.40.50.300">
    <property type="entry name" value="P-loop containing nucleotide triphosphate hydrolases"/>
    <property type="match status" value="1"/>
</dbReference>
<evidence type="ECO:0000313" key="3">
    <source>
        <dbReference type="Proteomes" id="UP000004925"/>
    </source>
</evidence>
<dbReference type="eggNOG" id="COG1192">
    <property type="taxonomic scope" value="Bacteria"/>
</dbReference>
<dbReference type="EMBL" id="ACDE02000019">
    <property type="protein sequence ID" value="EEO40589.2"/>
    <property type="molecule type" value="Genomic_DNA"/>
</dbReference>
<comment type="caution">
    <text evidence="2">The sequence shown here is derived from an EMBL/GenBank/DDBJ whole genome shotgun (WGS) entry which is preliminary data.</text>
</comment>
<evidence type="ECO:0000313" key="2">
    <source>
        <dbReference type="EMBL" id="EEO40589.2"/>
    </source>
</evidence>
<feature type="domain" description="AAA" evidence="1">
    <location>
        <begin position="137"/>
        <end position="282"/>
    </location>
</feature>
<accession>A0A0M1VVB0</accession>
<dbReference type="Proteomes" id="UP000004925">
    <property type="component" value="Unassembled WGS sequence"/>
</dbReference>
<dbReference type="InterPro" id="IPR025669">
    <property type="entry name" value="AAA_dom"/>
</dbReference>
<dbReference type="RefSeq" id="WP_032843841.1">
    <property type="nucleotide sequence ID" value="NZ_KQ235737.1"/>
</dbReference>
<name>A0A0M1VVB0_FUSVC</name>
<dbReference type="CDD" id="cd02042">
    <property type="entry name" value="ParAB_family"/>
    <property type="match status" value="1"/>
</dbReference>
<gene>
    <name evidence="2" type="ORF">FSCG_01302</name>
</gene>
<dbReference type="Pfam" id="PF13614">
    <property type="entry name" value="AAA_31"/>
    <property type="match status" value="1"/>
</dbReference>
<protein>
    <recommendedName>
        <fullName evidence="1">AAA domain-containing protein</fullName>
    </recommendedName>
</protein>
<organism evidence="2 3">
    <name type="scientific">Fusobacterium vincentii 4_1_13</name>
    <dbReference type="NCBI Taxonomy" id="469606"/>
    <lineage>
        <taxon>Bacteria</taxon>
        <taxon>Fusobacteriati</taxon>
        <taxon>Fusobacteriota</taxon>
        <taxon>Fusobacteriia</taxon>
        <taxon>Fusobacteriales</taxon>
        <taxon>Fusobacteriaceae</taxon>
        <taxon>Fusobacterium</taxon>
    </lineage>
</organism>
<dbReference type="InterPro" id="IPR027417">
    <property type="entry name" value="P-loop_NTPase"/>
</dbReference>
<proteinExistence type="predicted"/>
<dbReference type="SUPFAM" id="SSF52540">
    <property type="entry name" value="P-loop containing nucleoside triphosphate hydrolases"/>
    <property type="match status" value="1"/>
</dbReference>
<evidence type="ECO:0000259" key="1">
    <source>
        <dbReference type="Pfam" id="PF13614"/>
    </source>
</evidence>
<sequence>MEVNITISLKERKNKFSITQARLNLKREWISFLSEKVDVCYNPEVDKNMFWIEKATSKKDDRDNYLRKEKEIVTSLNTNKKSKLRYSLSLPSDFFKIFESFGLKRSFLVFAEIEDNKLKLYLPNPLEIEKKVFLYKVNKGGIGKTFLTAQTGHGLALLGKKTLILTSDSQNNILNFMSKEKVEVKKGLIRAVLNDEDNIINLRENLDFIPLESNEFDKKFIEKLPLWINEKKKEYDVILIDSVPTMKIDAEFVNLADYIIIPAFCDEATIEGILNLLDDIDLNKVLAIQINRFRPRVIEMKYREVLEENIKGTPIYLGEPIKDISFVQTMLDKKKTIWEYTTKKAEEVQDILSKLLLKITEKLDEKEGDV</sequence>
<dbReference type="PANTHER" id="PTHR13696">
    <property type="entry name" value="P-LOOP CONTAINING NUCLEOSIDE TRIPHOSPHATE HYDROLASE"/>
    <property type="match status" value="1"/>
</dbReference>
<dbReference type="PANTHER" id="PTHR13696:SF52">
    <property type="entry name" value="PARA FAMILY PROTEIN CT_582"/>
    <property type="match status" value="1"/>
</dbReference>
<reference evidence="2 3" key="1">
    <citation type="submission" date="2011-10" db="EMBL/GenBank/DDBJ databases">
        <title>The Genome Sequence of Fusobacterium sp. 4_1_13.</title>
        <authorList>
            <consortium name="The Broad Institute Genome Sequencing Platform"/>
            <person name="Earl A."/>
            <person name="Ward D."/>
            <person name="Feldgarden M."/>
            <person name="Gevers D."/>
            <person name="Strauss J."/>
            <person name="Ambrose C."/>
            <person name="Allen-Vercoe E."/>
            <person name="Young S.K."/>
            <person name="Zeng Q."/>
            <person name="Gargeya S."/>
            <person name="Fitzgerald M."/>
            <person name="Haas B."/>
            <person name="Abouelleil A."/>
            <person name="Alvarado L."/>
            <person name="Arachchi H.M."/>
            <person name="Berlin A."/>
            <person name="Brown A."/>
            <person name="Chapman S.B."/>
            <person name="Chen Z."/>
            <person name="Dunbar C."/>
            <person name="Freedman E."/>
            <person name="Gearin G."/>
            <person name="Goldberg J."/>
            <person name="Griggs A."/>
            <person name="Gujja S."/>
            <person name="Heiman D."/>
            <person name="Howarth C."/>
            <person name="Larson L."/>
            <person name="Lui A."/>
            <person name="MacDonald P.J."/>
            <person name="Montmayeur A."/>
            <person name="Murphy C."/>
            <person name="Neiman D."/>
            <person name="Pearson M."/>
            <person name="Priest M."/>
            <person name="Roberts A."/>
            <person name="Saif S."/>
            <person name="Shea T."/>
            <person name="Shenoy N."/>
            <person name="Sisk P."/>
            <person name="Stolte C."/>
            <person name="Sykes S."/>
            <person name="Wortman J."/>
            <person name="Nusbaum C."/>
            <person name="Birren B."/>
        </authorList>
    </citation>
    <scope>NUCLEOTIDE SEQUENCE [LARGE SCALE GENOMIC DNA]</scope>
    <source>
        <strain evidence="2 3">4_1_13</strain>
    </source>
</reference>
<dbReference type="AlphaFoldDB" id="A0A0M1VVB0"/>